<dbReference type="GO" id="GO:0005886">
    <property type="term" value="C:plasma membrane"/>
    <property type="evidence" value="ECO:0007669"/>
    <property type="project" value="UniProtKB-SubCell"/>
</dbReference>
<keyword evidence="2" id="KW-1003">Cell membrane</keyword>
<gene>
    <name evidence="7" type="ORF">VV02_00050</name>
    <name evidence="8" type="ORF">VV02_25880</name>
</gene>
<keyword evidence="3 6" id="KW-0812">Transmembrane</keyword>
<dbReference type="AlphaFoldDB" id="A0A0K1JP48"/>
<dbReference type="STRING" id="571913.VV02_00050"/>
<keyword evidence="9" id="KW-1185">Reference proteome</keyword>
<proteinExistence type="predicted"/>
<evidence type="ECO:0008006" key="10">
    <source>
        <dbReference type="Google" id="ProtNLM"/>
    </source>
</evidence>
<comment type="subcellular location">
    <subcellularLocation>
        <location evidence="1">Cell membrane</location>
        <topology evidence="1">Multi-pass membrane protein</topology>
    </subcellularLocation>
</comment>
<dbReference type="KEGG" id="lmoi:VV02_00050"/>
<evidence type="ECO:0000256" key="6">
    <source>
        <dbReference type="SAM" id="Phobius"/>
    </source>
</evidence>
<name>A0A0K1JP48_9MICO</name>
<dbReference type="InterPro" id="IPR022791">
    <property type="entry name" value="L-PG_synthase/AglD"/>
</dbReference>
<evidence type="ECO:0000256" key="3">
    <source>
        <dbReference type="ARBA" id="ARBA00022692"/>
    </source>
</evidence>
<dbReference type="Pfam" id="PF03706">
    <property type="entry name" value="LPG_synthase_TM"/>
    <property type="match status" value="1"/>
</dbReference>
<keyword evidence="4 6" id="KW-1133">Transmembrane helix</keyword>
<protein>
    <recommendedName>
        <fullName evidence="10">Lysylphosphatidylglycerol synthetase</fullName>
    </recommendedName>
</protein>
<accession>A0A0K1JP48</accession>
<feature type="transmembrane region" description="Helical" evidence="6">
    <location>
        <begin position="145"/>
        <end position="168"/>
    </location>
</feature>
<feature type="transmembrane region" description="Helical" evidence="6">
    <location>
        <begin position="262"/>
        <end position="284"/>
    </location>
</feature>
<dbReference type="PATRIC" id="fig|571913.6.peg.10"/>
<evidence type="ECO:0000313" key="9">
    <source>
        <dbReference type="Proteomes" id="UP000066480"/>
    </source>
</evidence>
<dbReference type="Proteomes" id="UP000066480">
    <property type="component" value="Chromosome"/>
</dbReference>
<evidence type="ECO:0000256" key="1">
    <source>
        <dbReference type="ARBA" id="ARBA00004651"/>
    </source>
</evidence>
<dbReference type="EMBL" id="CP011112">
    <property type="protein sequence ID" value="AKU18494.1"/>
    <property type="molecule type" value="Genomic_DNA"/>
</dbReference>
<feature type="transmembrane region" description="Helical" evidence="6">
    <location>
        <begin position="296"/>
        <end position="319"/>
    </location>
</feature>
<dbReference type="PANTHER" id="PTHR39087">
    <property type="entry name" value="UPF0104 MEMBRANE PROTEIN MJ1595"/>
    <property type="match status" value="1"/>
</dbReference>
<keyword evidence="5 6" id="KW-0472">Membrane</keyword>
<evidence type="ECO:0000313" key="8">
    <source>
        <dbReference type="EMBL" id="AKU19315.1"/>
    </source>
</evidence>
<evidence type="ECO:0000256" key="4">
    <source>
        <dbReference type="ARBA" id="ARBA00022989"/>
    </source>
</evidence>
<organism evidence="7 9">
    <name type="scientific">Luteipulveratus mongoliensis</name>
    <dbReference type="NCBI Taxonomy" id="571913"/>
    <lineage>
        <taxon>Bacteria</taxon>
        <taxon>Bacillati</taxon>
        <taxon>Actinomycetota</taxon>
        <taxon>Actinomycetes</taxon>
        <taxon>Micrococcales</taxon>
        <taxon>Dermacoccaceae</taxon>
        <taxon>Luteipulveratus</taxon>
    </lineage>
</organism>
<dbReference type="PANTHER" id="PTHR39087:SF2">
    <property type="entry name" value="UPF0104 MEMBRANE PROTEIN MJ1595"/>
    <property type="match status" value="1"/>
</dbReference>
<evidence type="ECO:0000256" key="2">
    <source>
        <dbReference type="ARBA" id="ARBA00022475"/>
    </source>
</evidence>
<evidence type="ECO:0000256" key="5">
    <source>
        <dbReference type="ARBA" id="ARBA00023136"/>
    </source>
</evidence>
<dbReference type="KEGG" id="lmoi:VV02_25880"/>
<sequence>MKAVLGIGLTGALLVWALPHAIGASWSEIGHTVASVQPWQLGALAALWLLGLAVHTLALSAGMPGLSHRRAFLLNITGSFVSNLLPLGGAAGTVANYSMARSWGFGSVAFGRWALVTNIWDTMIKLALPAVAVGWLAATTTGNHSLAMAAVISVAALVLLTVGVTTVFRSDRLARALGRTAGRVALRLRRPVDPTTWAEQASGMRADTNELVSTGWLRLTIGKLAYAALQAVLLWACLAVVGLTVTPAIVFAAFAMQSVLTLFVLTPGAAGFVEVGMAGILVALGVPAAGAAAGILLYRGFVFLMEIPVGGLLMAAWMARRPKLAQA</sequence>
<dbReference type="EMBL" id="CP011112">
    <property type="protein sequence ID" value="AKU19315.1"/>
    <property type="molecule type" value="Genomic_DNA"/>
</dbReference>
<feature type="transmembrane region" description="Helical" evidence="6">
    <location>
        <begin position="39"/>
        <end position="60"/>
    </location>
</feature>
<reference evidence="7 9" key="1">
    <citation type="submission" date="2015-03" db="EMBL/GenBank/DDBJ databases">
        <title>Luteipulveratus halotolerans sp. nov., a novel actinobacterium (Dermacoccaceae) from Sarawak, Malaysia.</title>
        <authorList>
            <person name="Juboi H."/>
            <person name="Basik A."/>
            <person name="Shamsul S.S."/>
            <person name="Arnold P."/>
            <person name="Schmitt E.K."/>
            <person name="Sanglier J.-J."/>
            <person name="Yeo T."/>
        </authorList>
    </citation>
    <scope>NUCLEOTIDE SEQUENCE [LARGE SCALE GENOMIC DNA]</scope>
    <source>
        <strain evidence="7 9">MN07-A0370</strain>
    </source>
</reference>
<evidence type="ECO:0000313" key="7">
    <source>
        <dbReference type="EMBL" id="AKU18494.1"/>
    </source>
</evidence>
<feature type="transmembrane region" description="Helical" evidence="6">
    <location>
        <begin position="72"/>
        <end position="99"/>
    </location>
</feature>
<feature type="transmembrane region" description="Helical" evidence="6">
    <location>
        <begin position="232"/>
        <end position="255"/>
    </location>
</feature>